<keyword evidence="1 3" id="KW-0963">Cytoplasm</keyword>
<dbReference type="NCBIfam" id="TIGR00129">
    <property type="entry name" value="fdhD_narQ"/>
    <property type="match status" value="1"/>
</dbReference>
<proteinExistence type="inferred from homology"/>
<reference evidence="4 5" key="1">
    <citation type="journal article" date="2016" name="PeerJ">
        <title>Gall-ID: tools for genotyping gall-causing phytopathogenic bacteria.</title>
        <authorList>
            <person name="Davis E.W.II."/>
            <person name="Weisberg A.J."/>
            <person name="Tabima J.F."/>
            <person name="Grunwald N.J."/>
            <person name="Chang J.H."/>
        </authorList>
    </citation>
    <scope>NUCLEOTIDE SEQUENCE [LARGE SCALE GENOMIC DNA]</scope>
    <source>
        <strain evidence="4 5">N2/73</strain>
    </source>
</reference>
<gene>
    <name evidence="3" type="primary">fdhD</name>
    <name evidence="4" type="ORF">A6U91_21295</name>
</gene>
<sequence>MTFVRPTLQSTPTRSIHDIWSEQNSIRLVPEEVPIAISYGGSSHAVLMATPDDLIDFGIGFSMTEGVIDKLSQIRSIDVVEQDQGIDLQISLVEDVNDLLRARKRSMAGPVGCGLCGIESIDQAMRSLPDLSSVGTRISHTSVVAATAKLYGAQKLHRETRAVHAAGLYMPDTGLVAAREDVGRHNALDKLCGFALRSSVQCDEGAIVVTSRISVEIVQKTAMLGCAVLIAVSAPTALAIRTAEAAGVTLIALARGEDFEIFSHPQRVVPH</sequence>
<evidence type="ECO:0000256" key="1">
    <source>
        <dbReference type="ARBA" id="ARBA00022490"/>
    </source>
</evidence>
<dbReference type="GO" id="GO:0006777">
    <property type="term" value="P:Mo-molybdopterin cofactor biosynthetic process"/>
    <property type="evidence" value="ECO:0007669"/>
    <property type="project" value="UniProtKB-UniRule"/>
</dbReference>
<organism evidence="4 5">
    <name type="scientific">Agrobacterium tumefaciens</name>
    <dbReference type="NCBI Taxonomy" id="358"/>
    <lineage>
        <taxon>Bacteria</taxon>
        <taxon>Pseudomonadati</taxon>
        <taxon>Pseudomonadota</taxon>
        <taxon>Alphaproteobacteria</taxon>
        <taxon>Hyphomicrobiales</taxon>
        <taxon>Rhizobiaceae</taxon>
        <taxon>Rhizobium/Agrobacterium group</taxon>
        <taxon>Agrobacterium</taxon>
        <taxon>Agrobacterium tumefaciens complex</taxon>
    </lineage>
</organism>
<dbReference type="InterPro" id="IPR016193">
    <property type="entry name" value="Cytidine_deaminase-like"/>
</dbReference>
<comment type="function">
    <text evidence="3">Required for formate dehydrogenase (FDH) activity. Acts as a sulfur carrier protein that transfers sulfur from IscS to the molybdenum cofactor prior to its insertion into FDH.</text>
</comment>
<dbReference type="Proteomes" id="UP000093451">
    <property type="component" value="Unassembled WGS sequence"/>
</dbReference>
<dbReference type="InterPro" id="IPR003786">
    <property type="entry name" value="FdhD"/>
</dbReference>
<feature type="active site" description="Cysteine persulfide intermediate" evidence="3">
    <location>
        <position position="113"/>
    </location>
</feature>
<evidence type="ECO:0000256" key="3">
    <source>
        <dbReference type="HAMAP-Rule" id="MF_00187"/>
    </source>
</evidence>
<dbReference type="GO" id="GO:0097163">
    <property type="term" value="F:sulfur carrier activity"/>
    <property type="evidence" value="ECO:0007669"/>
    <property type="project" value="UniProtKB-UniRule"/>
</dbReference>
<evidence type="ECO:0000313" key="4">
    <source>
        <dbReference type="EMBL" id="OCJ32724.1"/>
    </source>
</evidence>
<comment type="subcellular location">
    <subcellularLocation>
        <location evidence="3">Cytoplasm</location>
    </subcellularLocation>
</comment>
<dbReference type="EMBL" id="LXKT01000029">
    <property type="protein sequence ID" value="OCJ32724.1"/>
    <property type="molecule type" value="Genomic_DNA"/>
</dbReference>
<dbReference type="SUPFAM" id="SSF53927">
    <property type="entry name" value="Cytidine deaminase-like"/>
    <property type="match status" value="1"/>
</dbReference>
<evidence type="ECO:0000313" key="5">
    <source>
        <dbReference type="Proteomes" id="UP000093451"/>
    </source>
</evidence>
<dbReference type="Gene3D" id="3.10.20.10">
    <property type="match status" value="1"/>
</dbReference>
<comment type="caution">
    <text evidence="4">The sequence shown here is derived from an EMBL/GenBank/DDBJ whole genome shotgun (WGS) entry which is preliminary data.</text>
</comment>
<dbReference type="GO" id="GO:0016783">
    <property type="term" value="F:sulfurtransferase activity"/>
    <property type="evidence" value="ECO:0007669"/>
    <property type="project" value="InterPro"/>
</dbReference>
<name>A0AB36EC18_AGRTU</name>
<accession>A0AB36EC18</accession>
<dbReference type="RefSeq" id="WP_065689050.1">
    <property type="nucleotide sequence ID" value="NZ_LXKT01000029.1"/>
</dbReference>
<comment type="similarity">
    <text evidence="3">Belongs to the FdhD family.</text>
</comment>
<dbReference type="Gene3D" id="3.40.140.10">
    <property type="entry name" value="Cytidine Deaminase, domain 2"/>
    <property type="match status" value="1"/>
</dbReference>
<dbReference type="HAMAP" id="MF_00187">
    <property type="entry name" value="FdhD"/>
    <property type="match status" value="1"/>
</dbReference>
<dbReference type="PIRSF" id="PIRSF015626">
    <property type="entry name" value="FdhD"/>
    <property type="match status" value="1"/>
</dbReference>
<dbReference type="Pfam" id="PF02634">
    <property type="entry name" value="FdhD-NarQ"/>
    <property type="match status" value="1"/>
</dbReference>
<dbReference type="PANTHER" id="PTHR30592">
    <property type="entry name" value="FORMATE DEHYDROGENASE"/>
    <property type="match status" value="1"/>
</dbReference>
<evidence type="ECO:0000256" key="2">
    <source>
        <dbReference type="ARBA" id="ARBA00023150"/>
    </source>
</evidence>
<keyword evidence="2 3" id="KW-0501">Molybdenum cofactor biosynthesis</keyword>
<dbReference type="PANTHER" id="PTHR30592:SF1">
    <property type="entry name" value="SULFUR CARRIER PROTEIN FDHD"/>
    <property type="match status" value="1"/>
</dbReference>
<dbReference type="AlphaFoldDB" id="A0AB36EC18"/>
<dbReference type="GO" id="GO:0005737">
    <property type="term" value="C:cytoplasm"/>
    <property type="evidence" value="ECO:0007669"/>
    <property type="project" value="UniProtKB-SubCell"/>
</dbReference>
<protein>
    <recommendedName>
        <fullName evidence="3">Sulfur carrier protein FdhD</fullName>
    </recommendedName>
</protein>
<comment type="caution">
    <text evidence="3">Lacks conserved residue(s) required for the propagation of feature annotation.</text>
</comment>